<feature type="compositionally biased region" description="Polar residues" evidence="1">
    <location>
        <begin position="252"/>
        <end position="262"/>
    </location>
</feature>
<reference evidence="2" key="1">
    <citation type="journal article" date="2021" name="Genome Biol. Evol.">
        <title>The assembled and annotated genome of the fairy-ring fungus Marasmius oreades.</title>
        <authorList>
            <person name="Hiltunen M."/>
            <person name="Ament-Velasquez S.L."/>
            <person name="Johannesson H."/>
        </authorList>
    </citation>
    <scope>NUCLEOTIDE SEQUENCE</scope>
    <source>
        <strain evidence="2">03SP1</strain>
    </source>
</reference>
<evidence type="ECO:0000256" key="1">
    <source>
        <dbReference type="SAM" id="MobiDB-lite"/>
    </source>
</evidence>
<dbReference type="InterPro" id="IPR016181">
    <property type="entry name" value="Acyl_CoA_acyltransferase"/>
</dbReference>
<proteinExistence type="predicted"/>
<keyword evidence="3" id="KW-1185">Reference proteome</keyword>
<comment type="caution">
    <text evidence="2">The sequence shown here is derived from an EMBL/GenBank/DDBJ whole genome shotgun (WGS) entry which is preliminary data.</text>
</comment>
<dbReference type="RefSeq" id="XP_043014064.1">
    <property type="nucleotide sequence ID" value="XM_043149458.1"/>
</dbReference>
<feature type="compositionally biased region" description="Basic and acidic residues" evidence="1">
    <location>
        <begin position="489"/>
        <end position="499"/>
    </location>
</feature>
<name>A0A9P7UZP6_9AGAR</name>
<feature type="compositionally biased region" description="Basic residues" evidence="1">
    <location>
        <begin position="99"/>
        <end position="113"/>
    </location>
</feature>
<dbReference type="AlphaFoldDB" id="A0A9P7UZP6"/>
<dbReference type="Proteomes" id="UP001049176">
    <property type="component" value="Chromosome 2"/>
</dbReference>
<organism evidence="2 3">
    <name type="scientific">Marasmius oreades</name>
    <name type="common">fairy-ring Marasmius</name>
    <dbReference type="NCBI Taxonomy" id="181124"/>
    <lineage>
        <taxon>Eukaryota</taxon>
        <taxon>Fungi</taxon>
        <taxon>Dikarya</taxon>
        <taxon>Basidiomycota</taxon>
        <taxon>Agaricomycotina</taxon>
        <taxon>Agaricomycetes</taxon>
        <taxon>Agaricomycetidae</taxon>
        <taxon>Agaricales</taxon>
        <taxon>Marasmiineae</taxon>
        <taxon>Marasmiaceae</taxon>
        <taxon>Marasmius</taxon>
    </lineage>
</organism>
<accession>A0A9P7UZP6</accession>
<evidence type="ECO:0008006" key="4">
    <source>
        <dbReference type="Google" id="ProtNLM"/>
    </source>
</evidence>
<feature type="compositionally biased region" description="Low complexity" evidence="1">
    <location>
        <begin position="500"/>
        <end position="509"/>
    </location>
</feature>
<dbReference type="GeneID" id="66074006"/>
<dbReference type="EMBL" id="CM032182">
    <property type="protein sequence ID" value="KAG7097594.1"/>
    <property type="molecule type" value="Genomic_DNA"/>
</dbReference>
<evidence type="ECO:0000313" key="3">
    <source>
        <dbReference type="Proteomes" id="UP001049176"/>
    </source>
</evidence>
<feature type="region of interest" description="Disordered" evidence="1">
    <location>
        <begin position="99"/>
        <end position="141"/>
    </location>
</feature>
<feature type="region of interest" description="Disordered" evidence="1">
    <location>
        <begin position="487"/>
        <end position="531"/>
    </location>
</feature>
<dbReference type="SUPFAM" id="SSF55729">
    <property type="entry name" value="Acyl-CoA N-acyltransferases (Nat)"/>
    <property type="match status" value="1"/>
</dbReference>
<protein>
    <recommendedName>
        <fullName evidence="4">N-acetyltransferase domain-containing protein</fullName>
    </recommendedName>
</protein>
<evidence type="ECO:0000313" key="2">
    <source>
        <dbReference type="EMBL" id="KAG7097594.1"/>
    </source>
</evidence>
<feature type="region of interest" description="Disordered" evidence="1">
    <location>
        <begin position="585"/>
        <end position="649"/>
    </location>
</feature>
<gene>
    <name evidence="2" type="ORF">E1B28_004930</name>
</gene>
<feature type="compositionally biased region" description="Polar residues" evidence="1">
    <location>
        <begin position="233"/>
        <end position="245"/>
    </location>
</feature>
<feature type="region of interest" description="Disordered" evidence="1">
    <location>
        <begin position="223"/>
        <end position="262"/>
    </location>
</feature>
<sequence length="649" mass="71856">MSWTPSNDPPLVDDAQPSLPRVFLRRGLEGQDENLDGLISLYEDLQLSSVEAAREDDFLAFVENAFYFAVIHKLPVASYADPVDSDDFRSCPTFEEYKKKKKAKRDRNRKKAHNLSVSREDSTKPTPGLRQQSSSIFDNEDHSDIHHAASDDYIVTTSSDYDDEFWSAPFTGADVTPQNSNVPVSYDKDGVRSASTDIFAIEGHCNSPPPRAADGFQGVLAGCGTPAKEPETNPDNFPSLYQLSNAPHYPPKSSTSSGTRLNNLPSLEEYLNARYGPPRDSTGTGTRLGFNVALGRNPIDCPEPPFSAVDCTPYVPVPPVAKVKPYIGFVYLTRSQSEAGLLDALGMAGELNIGIILRKADRGKGYARATVIQVLKDVFEKRSDCHRIQALVQQSEEKQRVTNLYTQLQFGHEGTRRRSIFSFGEWKDITCLAILNTDWAMRGYFSPAPRTLWDEMFLRHERERDDLLRWEERRLIGRGLLQRSASMETVKDYPKDREVSSSSLSSSASGHEDQEPKRTPTPGSQSESEAEGDMLYMKIKGKNRAMDESVASPLGLYPHSTDAKGSFPSSISTGRNEYRPLFDDMEEGHSARGFDIGRTSRSSSVSSGSSSGHSFSSASVVSRPPSSSVSRSSGSEWEMMPNEKSADTQ</sequence>
<dbReference type="OrthoDB" id="64477at2759"/>
<dbReference type="KEGG" id="more:E1B28_004930"/>
<feature type="compositionally biased region" description="Low complexity" evidence="1">
    <location>
        <begin position="597"/>
        <end position="635"/>
    </location>
</feature>
<dbReference type="Gene3D" id="3.40.630.30">
    <property type="match status" value="1"/>
</dbReference>